<sequence>MLVGPLLGFVILTWAYNIADQLVHPSNRVTVGRCNNKVIHPNIPCPKECRIFGQLLIDHALSHALTSTADVLAIYIQQFWRIVKQILTTSGLFARSLAIKDHFRGGEDESDGDEFVDMILLSDEDSDDRIELGSHKDKLDEIADDDEKKDDDDAKDDKDDDDHNDQSLIKTQRTGSSEIRTENMQTPITSPPRSPRTDLSSDKEIVEELMDIIEKANESLKEIVPKLATSATNDPINDNLPKLNNAFRKCDHDENQVIDEDDVIPEEETPELIDEFQNVDKRVPTIYDYERMDATIKDMLRNQFRNAEKYAYHLEQAKKFMENQLNNNRLDFMERIIVMRENDKLDRFSETGFKYLNKNDTEDMYYLCLNNEDNYHENKLLNSPLTFIRSCAIWERVHDFQLGMESYQIKLNLSAPTLTFPAKRIRGLWTWLIYQSFVMQL</sequence>
<accession>A0A6L2L4S0</accession>
<evidence type="ECO:0000313" key="3">
    <source>
        <dbReference type="EMBL" id="GEU56893.1"/>
    </source>
</evidence>
<evidence type="ECO:0000256" key="1">
    <source>
        <dbReference type="SAM" id="MobiDB-lite"/>
    </source>
</evidence>
<feature type="signal peptide" evidence="2">
    <location>
        <begin position="1"/>
        <end position="15"/>
    </location>
</feature>
<proteinExistence type="predicted"/>
<organism evidence="3">
    <name type="scientific">Tanacetum cinerariifolium</name>
    <name type="common">Dalmatian daisy</name>
    <name type="synonym">Chrysanthemum cinerariifolium</name>
    <dbReference type="NCBI Taxonomy" id="118510"/>
    <lineage>
        <taxon>Eukaryota</taxon>
        <taxon>Viridiplantae</taxon>
        <taxon>Streptophyta</taxon>
        <taxon>Embryophyta</taxon>
        <taxon>Tracheophyta</taxon>
        <taxon>Spermatophyta</taxon>
        <taxon>Magnoliopsida</taxon>
        <taxon>eudicotyledons</taxon>
        <taxon>Gunneridae</taxon>
        <taxon>Pentapetalae</taxon>
        <taxon>asterids</taxon>
        <taxon>campanulids</taxon>
        <taxon>Asterales</taxon>
        <taxon>Asteraceae</taxon>
        <taxon>Asteroideae</taxon>
        <taxon>Anthemideae</taxon>
        <taxon>Anthemidinae</taxon>
        <taxon>Tanacetum</taxon>
    </lineage>
</organism>
<evidence type="ECO:0000256" key="2">
    <source>
        <dbReference type="SAM" id="SignalP"/>
    </source>
</evidence>
<protein>
    <submittedName>
        <fullName evidence="3">Uncharacterized protein</fullName>
    </submittedName>
</protein>
<comment type="caution">
    <text evidence="3">The sequence shown here is derived from an EMBL/GenBank/DDBJ whole genome shotgun (WGS) entry which is preliminary data.</text>
</comment>
<dbReference type="EMBL" id="BKCJ010003739">
    <property type="protein sequence ID" value="GEU56893.1"/>
    <property type="molecule type" value="Genomic_DNA"/>
</dbReference>
<reference evidence="3" key="1">
    <citation type="journal article" date="2019" name="Sci. Rep.">
        <title>Draft genome of Tanacetum cinerariifolium, the natural source of mosquito coil.</title>
        <authorList>
            <person name="Yamashiro T."/>
            <person name="Shiraishi A."/>
            <person name="Satake H."/>
            <person name="Nakayama K."/>
        </authorList>
    </citation>
    <scope>NUCLEOTIDE SEQUENCE</scope>
</reference>
<feature type="region of interest" description="Disordered" evidence="1">
    <location>
        <begin position="130"/>
        <end position="201"/>
    </location>
</feature>
<feature type="compositionally biased region" description="Polar residues" evidence="1">
    <location>
        <begin position="166"/>
        <end position="185"/>
    </location>
</feature>
<name>A0A6L2L4S0_TANCI</name>
<dbReference type="AlphaFoldDB" id="A0A6L2L4S0"/>
<gene>
    <name evidence="3" type="ORF">Tci_028871</name>
</gene>
<feature type="compositionally biased region" description="Basic and acidic residues" evidence="1">
    <location>
        <begin position="130"/>
        <end position="141"/>
    </location>
</feature>
<keyword evidence="2" id="KW-0732">Signal</keyword>
<feature type="chain" id="PRO_5026837802" evidence="2">
    <location>
        <begin position="16"/>
        <end position="441"/>
    </location>
</feature>